<evidence type="ECO:0000256" key="1">
    <source>
        <dbReference type="SAM" id="MobiDB-lite"/>
    </source>
</evidence>
<dbReference type="EnsemblPlants" id="EMT04454">
    <property type="protein sequence ID" value="EMT04454"/>
    <property type="gene ID" value="F775_05412"/>
</dbReference>
<dbReference type="PANTHER" id="PTHR20953:SF3">
    <property type="entry name" value="P-LOOP CONTAINING NUCLEOSIDE TRIPHOSPHATE HYDROLASES SUPERFAMILY PROTEIN"/>
    <property type="match status" value="1"/>
</dbReference>
<evidence type="ECO:0000259" key="2">
    <source>
        <dbReference type="Pfam" id="PF25516"/>
    </source>
</evidence>
<sequence length="172" mass="18899">MITLTYNISEADAVIALQSKLKKNSQIQAVLKSEDIPVFFAKTNSLVQITRALRVLVDDHVDGLIDVEDNEEEARLAVEQVVIPKGESVQLLPRPSTIISSQVNLVETFNLKWEVTGKEPNACLRILPQFADREEGTTSEQGASPGLKDSDSSSDGMDYTQSGVTRLPFLPE</sequence>
<feature type="compositionally biased region" description="Polar residues" evidence="1">
    <location>
        <begin position="153"/>
        <end position="164"/>
    </location>
</feature>
<organism evidence="3">
    <name type="scientific">Aegilops tauschii</name>
    <name type="common">Tausch's goatgrass</name>
    <name type="synonym">Aegilops squarrosa</name>
    <dbReference type="NCBI Taxonomy" id="37682"/>
    <lineage>
        <taxon>Eukaryota</taxon>
        <taxon>Viridiplantae</taxon>
        <taxon>Streptophyta</taxon>
        <taxon>Embryophyta</taxon>
        <taxon>Tracheophyta</taxon>
        <taxon>Spermatophyta</taxon>
        <taxon>Magnoliopsida</taxon>
        <taxon>Liliopsida</taxon>
        <taxon>Poales</taxon>
        <taxon>Poaceae</taxon>
        <taxon>BOP clade</taxon>
        <taxon>Pooideae</taxon>
        <taxon>Triticodae</taxon>
        <taxon>Triticeae</taxon>
        <taxon>Triticinae</taxon>
        <taxon>Aegilops</taxon>
    </lineage>
</organism>
<dbReference type="PANTHER" id="PTHR20953">
    <property type="entry name" value="KINASE-RELATED"/>
    <property type="match status" value="1"/>
</dbReference>
<dbReference type="InterPro" id="IPR034081">
    <property type="entry name" value="R3H_AAA"/>
</dbReference>
<name>M8ASP2_AEGTA</name>
<evidence type="ECO:0000313" key="3">
    <source>
        <dbReference type="EnsemblPlants" id="EMT04454"/>
    </source>
</evidence>
<proteinExistence type="predicted"/>
<dbReference type="InterPro" id="IPR058670">
    <property type="entry name" value="PTPase_dom"/>
</dbReference>
<dbReference type="AlphaFoldDB" id="M8ASP2"/>
<feature type="domain" description="Phosphotyrosine protein phosphatase" evidence="2">
    <location>
        <begin position="2"/>
        <end position="56"/>
    </location>
</feature>
<reference evidence="3" key="1">
    <citation type="submission" date="2015-06" db="UniProtKB">
        <authorList>
            <consortium name="EnsemblPlants"/>
        </authorList>
    </citation>
    <scope>IDENTIFICATION</scope>
</reference>
<dbReference type="GO" id="GO:0009507">
    <property type="term" value="C:chloroplast"/>
    <property type="evidence" value="ECO:0007669"/>
    <property type="project" value="TreeGrafter"/>
</dbReference>
<protein>
    <recommendedName>
        <fullName evidence="2">Phosphotyrosine protein phosphatase domain-containing protein</fullName>
    </recommendedName>
</protein>
<dbReference type="ExpressionAtlas" id="M8ASP2">
    <property type="expression patterns" value="baseline"/>
</dbReference>
<dbReference type="Pfam" id="PF25516">
    <property type="entry name" value="PTPase"/>
    <property type="match status" value="1"/>
</dbReference>
<feature type="region of interest" description="Disordered" evidence="1">
    <location>
        <begin position="134"/>
        <end position="172"/>
    </location>
</feature>
<dbReference type="CDD" id="cd02645">
    <property type="entry name" value="R3H_AAA"/>
    <property type="match status" value="1"/>
</dbReference>
<accession>M8ASP2</accession>